<dbReference type="Gene3D" id="1.25.10.10">
    <property type="entry name" value="Leucine-rich Repeat Variant"/>
    <property type="match status" value="1"/>
</dbReference>
<feature type="region of interest" description="Disordered" evidence="2">
    <location>
        <begin position="15"/>
        <end position="62"/>
    </location>
</feature>
<feature type="region of interest" description="Disordered" evidence="2">
    <location>
        <begin position="1010"/>
        <end position="1046"/>
    </location>
</feature>
<dbReference type="OMA" id="VQGNDYN"/>
<dbReference type="SUPFAM" id="SSF48371">
    <property type="entry name" value="ARM repeat"/>
    <property type="match status" value="1"/>
</dbReference>
<dbReference type="Pfam" id="PF21040">
    <property type="entry name" value="CEP104-like_TOG"/>
    <property type="match status" value="2"/>
</dbReference>
<feature type="domain" description="Centrosomal protein CEP104 Zn finger" evidence="4">
    <location>
        <begin position="896"/>
        <end position="1006"/>
    </location>
</feature>
<evidence type="ECO:0008006" key="7">
    <source>
        <dbReference type="Google" id="ProtNLM"/>
    </source>
</evidence>
<evidence type="ECO:0000259" key="4">
    <source>
        <dbReference type="Pfam" id="PF21039"/>
    </source>
</evidence>
<feature type="region of interest" description="Disordered" evidence="2">
    <location>
        <begin position="499"/>
        <end position="518"/>
    </location>
</feature>
<dbReference type="EMBL" id="MCGN01000006">
    <property type="protein sequence ID" value="ORY95345.1"/>
    <property type="molecule type" value="Genomic_DNA"/>
</dbReference>
<keyword evidence="1" id="KW-0175">Coiled coil</keyword>
<protein>
    <recommendedName>
        <fullName evidence="7">TOG domain-containing protein</fullName>
    </recommendedName>
</protein>
<dbReference type="PANTHER" id="PTHR13371">
    <property type="entry name" value="GLYCINE-, GLUTAMATE-, THIENYLCYCLOHEXYLPIPERIDINE-BINDING PROTEIN"/>
    <property type="match status" value="1"/>
</dbReference>
<feature type="compositionally biased region" description="Polar residues" evidence="2">
    <location>
        <begin position="26"/>
        <end position="37"/>
    </location>
</feature>
<feature type="compositionally biased region" description="Acidic residues" evidence="2">
    <location>
        <begin position="40"/>
        <end position="50"/>
    </location>
</feature>
<dbReference type="InParanoid" id="A0A1X2H9L4"/>
<feature type="region of interest" description="Disordered" evidence="2">
    <location>
        <begin position="348"/>
        <end position="381"/>
    </location>
</feature>
<dbReference type="Proteomes" id="UP000242180">
    <property type="component" value="Unassembled WGS sequence"/>
</dbReference>
<feature type="region of interest" description="Disordered" evidence="2">
    <location>
        <begin position="822"/>
        <end position="894"/>
    </location>
</feature>
<dbReference type="Pfam" id="PF21039">
    <property type="entry name" value="CEP104_ZnF"/>
    <property type="match status" value="1"/>
</dbReference>
<proteinExistence type="predicted"/>
<dbReference type="InterPro" id="IPR052607">
    <property type="entry name" value="CEP104-like"/>
</dbReference>
<dbReference type="OrthoDB" id="66599at2759"/>
<evidence type="ECO:0000256" key="1">
    <source>
        <dbReference type="SAM" id="Coils"/>
    </source>
</evidence>
<dbReference type="GO" id="GO:0005929">
    <property type="term" value="C:cilium"/>
    <property type="evidence" value="ECO:0007669"/>
    <property type="project" value="TreeGrafter"/>
</dbReference>
<dbReference type="InterPro" id="IPR048738">
    <property type="entry name" value="CEP104_Znf"/>
</dbReference>
<dbReference type="InterPro" id="IPR011989">
    <property type="entry name" value="ARM-like"/>
</dbReference>
<gene>
    <name evidence="5" type="ORF">BCR43DRAFT_525083</name>
</gene>
<sequence>MTIVPLPYEIAHCSSWDTDHDPEQLVASSPGNRNPGSAENGDDNLDYNDADDLRSTGKVKGWQTPKCPNYPQDLILRLLCGPARISKVQVLSHHYKIATKIDVFVGILKEYREVLDDGNDLDAPAPDEDDEDDALVEFTRLGYVCLDNNSRAQFRARELKSIKVNADGEYIRLVIRNCHRNRLNTYNQVGLLALNVLGQPLRQSSSAVNAIPQHMARHLQHPLDETSMLSSSTRRTSVSSSTSLANRLSSSGAVEIELQQWISALMHAEEEAVQDESYQLAKTYKHLSDKLSEFSKILVELEIGKKQAADAKDYDEAEKIKADINEIKDKAEDTLRKANLQVTRDGRVLAIDADDTEDFSPEPEAAPEPETELEGPRSDQEQNTLVNYDEAESMQQDRLYDEAIEKWTNFDAHKDISERPTPSSSASTNAAEMLLPPHLTSYGNNNSSPLLGRDGMIEQRGSVSSLMAPSLSYSVAKKHSLRGGPHAVPIVANDDAIDEEDEEDLEEVDPESIPESLSEAERANNLVPIRVFGEEMVACVLSVKVKCRERGLDHVGARVARAREMAEDQRLDCVAQLMNDPEDMSPDDSSVGSDGADELCPDMHAVVLFVRATLMMLQEAVMDSRESVIQSTVSIWQDASYICDAVPVSKTFSLIKRTFSGLLMRTHDSNARVRQPAVQLVLDMSEKYCEPPYSLLPLYLAKPERTLHNYKEAKARVELAGAAVERLGVAPKGVIPLNDVMSFAVTYLSHSHDDARQAAVELVIVVANQAGFQAVSKYIGPDLRATLTDTVKKVAETHNNGTPVKKSANGNTGVLAELRALASQASAPAEKKTARKTTDTAAKRKPASTDKKTAATRSSAATAKKTQSTRPASRATRTQKPKQEPTPPPQEDPTNVCIFCEEVNPNFNEDTLISHYYNNCPALVNCPRCKTILEISTLNEHSLAECEKRQLVKQCGRCKQAVPVENWLKHTMKQTCVATDDGQVRCPFCFTDMAPGDEVTWKTHLLKSGCPKNPRPLPNRPKKAAGSKTMTTHTTNSTTGSLRRKK</sequence>
<feature type="coiled-coil region" evidence="1">
    <location>
        <begin position="314"/>
        <end position="341"/>
    </location>
</feature>
<reference evidence="5 6" key="1">
    <citation type="submission" date="2016-07" db="EMBL/GenBank/DDBJ databases">
        <title>Pervasive Adenine N6-methylation of Active Genes in Fungi.</title>
        <authorList>
            <consortium name="DOE Joint Genome Institute"/>
            <person name="Mondo S.J."/>
            <person name="Dannebaum R.O."/>
            <person name="Kuo R.C."/>
            <person name="Labutti K."/>
            <person name="Haridas S."/>
            <person name="Kuo A."/>
            <person name="Salamov A."/>
            <person name="Ahrendt S.R."/>
            <person name="Lipzen A."/>
            <person name="Sullivan W."/>
            <person name="Andreopoulos W.B."/>
            <person name="Clum A."/>
            <person name="Lindquist E."/>
            <person name="Daum C."/>
            <person name="Ramamoorthy G.K."/>
            <person name="Gryganskyi A."/>
            <person name="Culley D."/>
            <person name="Magnuson J.K."/>
            <person name="James T.Y."/>
            <person name="O'Malley M.A."/>
            <person name="Stajich J.E."/>
            <person name="Spatafora J.W."/>
            <person name="Visel A."/>
            <person name="Grigoriev I.V."/>
        </authorList>
    </citation>
    <scope>NUCLEOTIDE SEQUENCE [LARGE SCALE GENOMIC DNA]</scope>
    <source>
        <strain evidence="5 6">NRRL 2496</strain>
    </source>
</reference>
<feature type="compositionally biased region" description="Acidic residues" evidence="2">
    <location>
        <begin position="352"/>
        <end position="373"/>
    </location>
</feature>
<evidence type="ECO:0000313" key="6">
    <source>
        <dbReference type="Proteomes" id="UP000242180"/>
    </source>
</evidence>
<feature type="domain" description="Centrosomal protein CEP104 N-terminal" evidence="3">
    <location>
        <begin position="61"/>
        <end position="198"/>
    </location>
</feature>
<organism evidence="5 6">
    <name type="scientific">Syncephalastrum racemosum</name>
    <name type="common">Filamentous fungus</name>
    <dbReference type="NCBI Taxonomy" id="13706"/>
    <lineage>
        <taxon>Eukaryota</taxon>
        <taxon>Fungi</taxon>
        <taxon>Fungi incertae sedis</taxon>
        <taxon>Mucoromycota</taxon>
        <taxon>Mucoromycotina</taxon>
        <taxon>Mucoromycetes</taxon>
        <taxon>Mucorales</taxon>
        <taxon>Syncephalastraceae</taxon>
        <taxon>Syncephalastrum</taxon>
    </lineage>
</organism>
<dbReference type="InterPro" id="IPR016024">
    <property type="entry name" value="ARM-type_fold"/>
</dbReference>
<dbReference type="PANTHER" id="PTHR13371:SF0">
    <property type="entry name" value="CENTROSOMAL PROTEIN OF 104 KDA"/>
    <property type="match status" value="1"/>
</dbReference>
<accession>A0A1X2H9L4</accession>
<dbReference type="AlphaFoldDB" id="A0A1X2H9L4"/>
<feature type="compositionally biased region" description="Low complexity" evidence="2">
    <location>
        <begin position="855"/>
        <end position="869"/>
    </location>
</feature>
<evidence type="ECO:0000256" key="2">
    <source>
        <dbReference type="SAM" id="MobiDB-lite"/>
    </source>
</evidence>
<comment type="caution">
    <text evidence="5">The sequence shown here is derived from an EMBL/GenBank/DDBJ whole genome shotgun (WGS) entry which is preliminary data.</text>
</comment>
<name>A0A1X2H9L4_SYNRA</name>
<feature type="compositionally biased region" description="Acidic residues" evidence="2">
    <location>
        <begin position="499"/>
        <end position="512"/>
    </location>
</feature>
<dbReference type="Pfam" id="PF21038">
    <property type="entry name" value="CEP104_N"/>
    <property type="match status" value="1"/>
</dbReference>
<dbReference type="InterPro" id="IPR048739">
    <property type="entry name" value="CEP104_N"/>
</dbReference>
<feature type="compositionally biased region" description="Low complexity" evidence="2">
    <location>
        <begin position="1029"/>
        <end position="1039"/>
    </location>
</feature>
<evidence type="ECO:0000313" key="5">
    <source>
        <dbReference type="EMBL" id="ORY95345.1"/>
    </source>
</evidence>
<keyword evidence="6" id="KW-1185">Reference proteome</keyword>
<feature type="compositionally biased region" description="Basic and acidic residues" evidence="2">
    <location>
        <begin position="829"/>
        <end position="853"/>
    </location>
</feature>
<evidence type="ECO:0000259" key="3">
    <source>
        <dbReference type="Pfam" id="PF21038"/>
    </source>
</evidence>